<evidence type="ECO:0000313" key="1">
    <source>
        <dbReference type="EMBL" id="VVD83983.1"/>
    </source>
</evidence>
<dbReference type="AlphaFoldDB" id="A0A5E4TAM0"/>
<dbReference type="RefSeq" id="WP_150575034.1">
    <property type="nucleotide sequence ID" value="NZ_CABPSN010000002.1"/>
</dbReference>
<sequence>MRADLCGATASANVTVPAKPADAVDPGVINFLRAELVGKHVVLIDCMDEAGRILADAKDRMFRDMAALEVRRQAGGSVTARNTVVVVCGGADECLSIRYALCEGFAVFDIVTWPDKITLCSNQFGIGGMETAFQEPSSILKTALSLGRDDGKGANVLSYGGRHTDAMMSAGFPVTYPLHRDSVTDSSPQEWAAVMEFEMSLLQRITVRHTGDFQLAA</sequence>
<keyword evidence="2" id="KW-1185">Reference proteome</keyword>
<name>A0A5E4TAM0_9BURK</name>
<protein>
    <submittedName>
        <fullName evidence="1">Uncharacterized protein</fullName>
    </submittedName>
</protein>
<organism evidence="1 2">
    <name type="scientific">Pandoraea aquatica</name>
    <dbReference type="NCBI Taxonomy" id="2508290"/>
    <lineage>
        <taxon>Bacteria</taxon>
        <taxon>Pseudomonadati</taxon>
        <taxon>Pseudomonadota</taxon>
        <taxon>Betaproteobacteria</taxon>
        <taxon>Burkholderiales</taxon>
        <taxon>Burkholderiaceae</taxon>
        <taxon>Pandoraea</taxon>
    </lineage>
</organism>
<dbReference type="EMBL" id="CABPSN010000002">
    <property type="protein sequence ID" value="VVD83983.1"/>
    <property type="molecule type" value="Genomic_DNA"/>
</dbReference>
<proteinExistence type="predicted"/>
<reference evidence="1 2" key="1">
    <citation type="submission" date="2019-08" db="EMBL/GenBank/DDBJ databases">
        <authorList>
            <person name="Peeters C."/>
        </authorList>
    </citation>
    <scope>NUCLEOTIDE SEQUENCE [LARGE SCALE GENOMIC DNA]</scope>
    <source>
        <strain evidence="1 2">LMG 31011</strain>
    </source>
</reference>
<gene>
    <name evidence="1" type="ORF">PAQ31011_01262</name>
</gene>
<dbReference type="Proteomes" id="UP000366819">
    <property type="component" value="Unassembled WGS sequence"/>
</dbReference>
<accession>A0A5E4TAM0</accession>
<evidence type="ECO:0000313" key="2">
    <source>
        <dbReference type="Proteomes" id="UP000366819"/>
    </source>
</evidence>